<keyword evidence="10" id="KW-1185">Reference proteome</keyword>
<dbReference type="OrthoDB" id="69054at2"/>
<dbReference type="PANTHER" id="PTHR23513">
    <property type="entry name" value="INTEGRAL MEMBRANE EFFLUX PROTEIN-RELATED"/>
    <property type="match status" value="1"/>
</dbReference>
<dbReference type="PANTHER" id="PTHR23513:SF6">
    <property type="entry name" value="MAJOR FACILITATOR SUPERFAMILY ASSOCIATED DOMAIN-CONTAINING PROTEIN"/>
    <property type="match status" value="1"/>
</dbReference>
<keyword evidence="3 7" id="KW-0812">Transmembrane</keyword>
<name>A0A1H8AMS6_9ACTN</name>
<organism evidence="9 10">
    <name type="scientific">Nonomuraea pusilla</name>
    <dbReference type="NCBI Taxonomy" id="46177"/>
    <lineage>
        <taxon>Bacteria</taxon>
        <taxon>Bacillati</taxon>
        <taxon>Actinomycetota</taxon>
        <taxon>Actinomycetes</taxon>
        <taxon>Streptosporangiales</taxon>
        <taxon>Streptosporangiaceae</taxon>
        <taxon>Nonomuraea</taxon>
    </lineage>
</organism>
<feature type="transmembrane region" description="Helical" evidence="7">
    <location>
        <begin position="257"/>
        <end position="274"/>
    </location>
</feature>
<dbReference type="Gene3D" id="1.20.1250.20">
    <property type="entry name" value="MFS general substrate transporter like domains"/>
    <property type="match status" value="1"/>
</dbReference>
<feature type="transmembrane region" description="Helical" evidence="7">
    <location>
        <begin position="42"/>
        <end position="63"/>
    </location>
</feature>
<evidence type="ECO:0000256" key="4">
    <source>
        <dbReference type="ARBA" id="ARBA00022989"/>
    </source>
</evidence>
<dbReference type="Proteomes" id="UP000198953">
    <property type="component" value="Unassembled WGS sequence"/>
</dbReference>
<feature type="transmembrane region" description="Helical" evidence="7">
    <location>
        <begin position="142"/>
        <end position="163"/>
    </location>
</feature>
<keyword evidence="5 7" id="KW-0472">Membrane</keyword>
<feature type="transmembrane region" description="Helical" evidence="7">
    <location>
        <begin position="169"/>
        <end position="187"/>
    </location>
</feature>
<feature type="transmembrane region" description="Helical" evidence="7">
    <location>
        <begin position="286"/>
        <end position="304"/>
    </location>
</feature>
<evidence type="ECO:0000256" key="3">
    <source>
        <dbReference type="ARBA" id="ARBA00022692"/>
    </source>
</evidence>
<keyword evidence="2" id="KW-1003">Cell membrane</keyword>
<feature type="transmembrane region" description="Helical" evidence="7">
    <location>
        <begin position="99"/>
        <end position="121"/>
    </location>
</feature>
<gene>
    <name evidence="9" type="ORF">SAMN05660976_05875</name>
</gene>
<dbReference type="GO" id="GO:0022857">
    <property type="term" value="F:transmembrane transporter activity"/>
    <property type="evidence" value="ECO:0007669"/>
    <property type="project" value="InterPro"/>
</dbReference>
<evidence type="ECO:0000313" key="9">
    <source>
        <dbReference type="EMBL" id="SEM71069.1"/>
    </source>
</evidence>
<evidence type="ECO:0000313" key="10">
    <source>
        <dbReference type="Proteomes" id="UP000198953"/>
    </source>
</evidence>
<dbReference type="Pfam" id="PF07690">
    <property type="entry name" value="MFS_1"/>
    <property type="match status" value="1"/>
</dbReference>
<dbReference type="InterPro" id="IPR011701">
    <property type="entry name" value="MFS"/>
</dbReference>
<feature type="transmembrane region" description="Helical" evidence="7">
    <location>
        <begin position="347"/>
        <end position="366"/>
    </location>
</feature>
<feature type="transmembrane region" description="Helical" evidence="7">
    <location>
        <begin position="219"/>
        <end position="245"/>
    </location>
</feature>
<evidence type="ECO:0000256" key="7">
    <source>
        <dbReference type="SAM" id="Phobius"/>
    </source>
</evidence>
<evidence type="ECO:0000256" key="1">
    <source>
        <dbReference type="ARBA" id="ARBA00004651"/>
    </source>
</evidence>
<dbReference type="CDD" id="cd06173">
    <property type="entry name" value="MFS_MefA_like"/>
    <property type="match status" value="1"/>
</dbReference>
<feature type="transmembrane region" description="Helical" evidence="7">
    <location>
        <begin position="70"/>
        <end position="93"/>
    </location>
</feature>
<accession>A0A1H8AMS6</accession>
<dbReference type="InterPro" id="IPR036259">
    <property type="entry name" value="MFS_trans_sf"/>
</dbReference>
<dbReference type="STRING" id="46177.SAMN05660976_05875"/>
<dbReference type="SUPFAM" id="SSF103473">
    <property type="entry name" value="MFS general substrate transporter"/>
    <property type="match status" value="1"/>
</dbReference>
<evidence type="ECO:0000256" key="2">
    <source>
        <dbReference type="ARBA" id="ARBA00022475"/>
    </source>
</evidence>
<proteinExistence type="predicted"/>
<feature type="domain" description="Major facilitator superfamily (MFS) profile" evidence="8">
    <location>
        <begin position="4"/>
        <end position="398"/>
    </location>
</feature>
<keyword evidence="4 7" id="KW-1133">Transmembrane helix</keyword>
<sequence>MGGRFWLLLAGFLTSSLGTWIYRLALPLLVYDLTGSALGTGLVYVVEYLPYLALSLVGGVLADRFDRRRLLVAGDAVSAVVTLALALLVTAGAGSVWPIYLVALLLAAVDPLYQPAFRAILPSLVPQDRLPQANARVHMGEHAVNMAGPVIGGALVVAFGHQVAVYVDAASFAVSALLIALIGTTPVRTGGRGAARRWRGSVLADAGEGLRFLLGGDRVVLTTALGSLACNFGVWLLLGNLVYYLSAYHGFTPEEIGVVYAFQGAGAVLGAALGSRLVRRWRPMPLVCWATAAGGLSMLLMIVARGPVAIGLAWLGQFAAAGTSIVAVATVRQLLIPERLLGRVLGTSRMIAFSSIPLAALTAGALEGLTRTSYGLMAFAGVSWLAVAAALAVSPLRRVTLADLAGRPPAGQDAAGSGPRAESPRPDPR</sequence>
<protein>
    <submittedName>
        <fullName evidence="9">Predicted arabinose efflux permease, MFS family</fullName>
    </submittedName>
</protein>
<comment type="subcellular location">
    <subcellularLocation>
        <location evidence="1">Cell membrane</location>
        <topology evidence="1">Multi-pass membrane protein</topology>
    </subcellularLocation>
</comment>
<feature type="transmembrane region" description="Helical" evidence="7">
    <location>
        <begin position="372"/>
        <end position="393"/>
    </location>
</feature>
<feature type="region of interest" description="Disordered" evidence="6">
    <location>
        <begin position="406"/>
        <end position="429"/>
    </location>
</feature>
<evidence type="ECO:0000259" key="8">
    <source>
        <dbReference type="PROSITE" id="PS50850"/>
    </source>
</evidence>
<dbReference type="GO" id="GO:0005886">
    <property type="term" value="C:plasma membrane"/>
    <property type="evidence" value="ECO:0007669"/>
    <property type="project" value="UniProtKB-SubCell"/>
</dbReference>
<reference evidence="9 10" key="1">
    <citation type="submission" date="2016-10" db="EMBL/GenBank/DDBJ databases">
        <authorList>
            <person name="de Groot N.N."/>
        </authorList>
    </citation>
    <scope>NUCLEOTIDE SEQUENCE [LARGE SCALE GENOMIC DNA]</scope>
    <source>
        <strain evidence="9 10">DSM 43357</strain>
    </source>
</reference>
<dbReference type="RefSeq" id="WP_091103912.1">
    <property type="nucleotide sequence ID" value="NZ_FOBF01000016.1"/>
</dbReference>
<evidence type="ECO:0000256" key="5">
    <source>
        <dbReference type="ARBA" id="ARBA00023136"/>
    </source>
</evidence>
<evidence type="ECO:0000256" key="6">
    <source>
        <dbReference type="SAM" id="MobiDB-lite"/>
    </source>
</evidence>
<feature type="transmembrane region" description="Helical" evidence="7">
    <location>
        <begin position="310"/>
        <end position="335"/>
    </location>
</feature>
<dbReference type="PROSITE" id="PS50850">
    <property type="entry name" value="MFS"/>
    <property type="match status" value="1"/>
</dbReference>
<dbReference type="InterPro" id="IPR020846">
    <property type="entry name" value="MFS_dom"/>
</dbReference>
<dbReference type="AlphaFoldDB" id="A0A1H8AMS6"/>
<dbReference type="EMBL" id="FOBF01000016">
    <property type="protein sequence ID" value="SEM71069.1"/>
    <property type="molecule type" value="Genomic_DNA"/>
</dbReference>